<gene>
    <name evidence="1" type="ordered locus">PCC7424_5372</name>
</gene>
<evidence type="ECO:0000313" key="2">
    <source>
        <dbReference type="Proteomes" id="UP000002384"/>
    </source>
</evidence>
<dbReference type="HOGENOM" id="CLU_174734_1_0_3"/>
<dbReference type="Pfam" id="PF16277">
    <property type="entry name" value="DUF4926"/>
    <property type="match status" value="1"/>
</dbReference>
<protein>
    <recommendedName>
        <fullName evidence="3">DUF4926 domain-containing protein</fullName>
    </recommendedName>
</protein>
<evidence type="ECO:0008006" key="3">
    <source>
        <dbReference type="Google" id="ProtNLM"/>
    </source>
</evidence>
<accession>B7KMD0</accession>
<dbReference type="Proteomes" id="UP000002384">
    <property type="component" value="Plasmid pP742402"/>
</dbReference>
<name>B7KMD0_GLOC7</name>
<geneLocation type="plasmid" evidence="1 2">
    <name>pP742402</name>
</geneLocation>
<evidence type="ECO:0000313" key="1">
    <source>
        <dbReference type="EMBL" id="ACK73952.1"/>
    </source>
</evidence>
<dbReference type="EMBL" id="CP001293">
    <property type="protein sequence ID" value="ACK73952.1"/>
    <property type="molecule type" value="Genomic_DNA"/>
</dbReference>
<keyword evidence="2" id="KW-1185">Reference proteome</keyword>
<dbReference type="RefSeq" id="WP_012599459.1">
    <property type="nucleotide sequence ID" value="NC_011737.1"/>
</dbReference>
<proteinExistence type="predicted"/>
<keyword evidence="1" id="KW-0614">Plasmid</keyword>
<dbReference type="OrthoDB" id="488825at2"/>
<organism evidence="1 2">
    <name type="scientific">Gloeothece citriformis (strain PCC 7424)</name>
    <name type="common">Cyanothece sp. (strain PCC 7424)</name>
    <dbReference type="NCBI Taxonomy" id="65393"/>
    <lineage>
        <taxon>Bacteria</taxon>
        <taxon>Bacillati</taxon>
        <taxon>Cyanobacteriota</taxon>
        <taxon>Cyanophyceae</taxon>
        <taxon>Oscillatoriophycideae</taxon>
        <taxon>Chroococcales</taxon>
        <taxon>Aphanothecaceae</taxon>
        <taxon>Gloeothece</taxon>
        <taxon>Gloeothece citriformis</taxon>
    </lineage>
</organism>
<sequence>MAQIQLHDTVALVEDTKTQRFMGEQEIILRRGQVGTVVEKYKDGEAFEVEFSDERGQTYALLSVKSEKLMPLFYNLAVVD</sequence>
<reference evidence="2" key="1">
    <citation type="journal article" date="2011" name="MBio">
        <title>Novel metabolic attributes of the genus Cyanothece, comprising a group of unicellular nitrogen-fixing Cyanobacteria.</title>
        <authorList>
            <person name="Bandyopadhyay A."/>
            <person name="Elvitigala T."/>
            <person name="Welsh E."/>
            <person name="Stockel J."/>
            <person name="Liberton M."/>
            <person name="Min H."/>
            <person name="Sherman L.A."/>
            <person name="Pakrasi H.B."/>
        </authorList>
    </citation>
    <scope>NUCLEOTIDE SEQUENCE [LARGE SCALE GENOMIC DNA]</scope>
    <source>
        <strain evidence="2">PCC 7424</strain>
        <plasmid evidence="2">pP742402</plasmid>
    </source>
</reference>
<dbReference type="KEGG" id="cyc:PCC7424_5372"/>
<dbReference type="AlphaFoldDB" id="B7KMD0"/>
<dbReference type="InterPro" id="IPR032568">
    <property type="entry name" value="DUF4926"/>
</dbReference>